<evidence type="ECO:0000313" key="1">
    <source>
        <dbReference type="EMBL" id="KAG5195070.1"/>
    </source>
</evidence>
<reference evidence="1 2" key="1">
    <citation type="submission" date="2020-12" db="EMBL/GenBank/DDBJ databases">
        <title>De novo assembly of Tibetan sheep genome.</title>
        <authorList>
            <person name="Li X."/>
        </authorList>
    </citation>
    <scope>NUCLEOTIDE SEQUENCE [LARGE SCALE GENOMIC DNA]</scope>
    <source>
        <tissue evidence="1">Heart</tissue>
    </source>
</reference>
<dbReference type="Proteomes" id="UP000664991">
    <property type="component" value="Unassembled WGS sequence"/>
</dbReference>
<name>A0A836CQG0_SHEEP</name>
<dbReference type="AlphaFoldDB" id="A0A836CQG0"/>
<evidence type="ECO:0000313" key="2">
    <source>
        <dbReference type="Proteomes" id="UP000664991"/>
    </source>
</evidence>
<accession>A0A836CQG0</accession>
<sequence>MGLIFRLIAFHTCCCHTGRKSQAIVHLIFTITALGVITHCFIHQSRTIKIIQCEVNVQGISLNKRTGLDFIDYILKNKPNPAEQQFYIARKQLSLIKLPDVPLNNSNRKIQTFNDSKQKTVVASLTTIILTSN</sequence>
<dbReference type="EMBL" id="JAEMGP010000024">
    <property type="protein sequence ID" value="KAG5195070.1"/>
    <property type="molecule type" value="Genomic_DNA"/>
</dbReference>
<gene>
    <name evidence="1" type="ORF">JEQ12_012359</name>
</gene>
<comment type="caution">
    <text evidence="1">The sequence shown here is derived from an EMBL/GenBank/DDBJ whole genome shotgun (WGS) entry which is preliminary data.</text>
</comment>
<protein>
    <submittedName>
        <fullName evidence="1">Uncharacterized protein</fullName>
    </submittedName>
</protein>
<proteinExistence type="predicted"/>
<organism evidence="1 2">
    <name type="scientific">Ovis aries</name>
    <name type="common">Sheep</name>
    <dbReference type="NCBI Taxonomy" id="9940"/>
    <lineage>
        <taxon>Eukaryota</taxon>
        <taxon>Metazoa</taxon>
        <taxon>Chordata</taxon>
        <taxon>Craniata</taxon>
        <taxon>Vertebrata</taxon>
        <taxon>Euteleostomi</taxon>
        <taxon>Mammalia</taxon>
        <taxon>Eutheria</taxon>
        <taxon>Laurasiatheria</taxon>
        <taxon>Artiodactyla</taxon>
        <taxon>Ruminantia</taxon>
        <taxon>Pecora</taxon>
        <taxon>Bovidae</taxon>
        <taxon>Caprinae</taxon>
        <taxon>Ovis</taxon>
    </lineage>
</organism>